<evidence type="ECO:0000313" key="3">
    <source>
        <dbReference type="Proteomes" id="UP000558488"/>
    </source>
</evidence>
<comment type="caution">
    <text evidence="2">The sequence shown here is derived from an EMBL/GenBank/DDBJ whole genome shotgun (WGS) entry which is preliminary data.</text>
</comment>
<reference evidence="2 3" key="1">
    <citation type="journal article" date="2020" name="Nature">
        <title>Six reference-quality genomes reveal evolution of bat adaptations.</title>
        <authorList>
            <person name="Jebb D."/>
            <person name="Huang Z."/>
            <person name="Pippel M."/>
            <person name="Hughes G.M."/>
            <person name="Lavrichenko K."/>
            <person name="Devanna P."/>
            <person name="Winkler S."/>
            <person name="Jermiin L.S."/>
            <person name="Skirmuntt E.C."/>
            <person name="Katzourakis A."/>
            <person name="Burkitt-Gray L."/>
            <person name="Ray D.A."/>
            <person name="Sullivan K.A.M."/>
            <person name="Roscito J.G."/>
            <person name="Kirilenko B.M."/>
            <person name="Davalos L.M."/>
            <person name="Corthals A.P."/>
            <person name="Power M.L."/>
            <person name="Jones G."/>
            <person name="Ransome R.D."/>
            <person name="Dechmann D.K.N."/>
            <person name="Locatelli A.G."/>
            <person name="Puechmaille S.J."/>
            <person name="Fedrigo O."/>
            <person name="Jarvis E.D."/>
            <person name="Hiller M."/>
            <person name="Vernes S.C."/>
            <person name="Myers E.W."/>
            <person name="Teeling E.C."/>
        </authorList>
    </citation>
    <scope>NUCLEOTIDE SEQUENCE [LARGE SCALE GENOMIC DNA]</scope>
    <source>
        <strain evidence="2">MPipKuh1</strain>
        <tissue evidence="2">Flight muscle</tissue>
    </source>
</reference>
<keyword evidence="1" id="KW-0732">Signal</keyword>
<protein>
    <submittedName>
        <fullName evidence="2">Uncharacterized protein</fullName>
    </submittedName>
</protein>
<dbReference type="AlphaFoldDB" id="A0A7J7TPT6"/>
<proteinExistence type="predicted"/>
<gene>
    <name evidence="2" type="ORF">mPipKuh1_009297</name>
</gene>
<name>A0A7J7TPT6_PIPKU</name>
<dbReference type="Proteomes" id="UP000558488">
    <property type="component" value="Unassembled WGS sequence"/>
</dbReference>
<evidence type="ECO:0000313" key="2">
    <source>
        <dbReference type="EMBL" id="KAF6302542.1"/>
    </source>
</evidence>
<keyword evidence="3" id="KW-1185">Reference proteome</keyword>
<evidence type="ECO:0000256" key="1">
    <source>
        <dbReference type="SAM" id="SignalP"/>
    </source>
</evidence>
<organism evidence="2 3">
    <name type="scientific">Pipistrellus kuhlii</name>
    <name type="common">Kuhl's pipistrelle</name>
    <dbReference type="NCBI Taxonomy" id="59472"/>
    <lineage>
        <taxon>Eukaryota</taxon>
        <taxon>Metazoa</taxon>
        <taxon>Chordata</taxon>
        <taxon>Craniata</taxon>
        <taxon>Vertebrata</taxon>
        <taxon>Euteleostomi</taxon>
        <taxon>Mammalia</taxon>
        <taxon>Eutheria</taxon>
        <taxon>Laurasiatheria</taxon>
        <taxon>Chiroptera</taxon>
        <taxon>Yangochiroptera</taxon>
        <taxon>Vespertilionidae</taxon>
        <taxon>Pipistrellus</taxon>
    </lineage>
</organism>
<accession>A0A7J7TPT6</accession>
<dbReference type="EMBL" id="JACAGB010000025">
    <property type="protein sequence ID" value="KAF6302542.1"/>
    <property type="molecule type" value="Genomic_DNA"/>
</dbReference>
<feature type="signal peptide" evidence="1">
    <location>
        <begin position="1"/>
        <end position="23"/>
    </location>
</feature>
<sequence length="132" mass="15072">MTISMLIMICCLNTSFRWEPTLGASLILGLFRGEPSLTLAMLWVWQTSGWQTVALEPHAALWPLECGLVLEPLLQNDWPRPKTDFCAWAMKFQSHCMCAPTRGILWKSHTQGAKEPHVAPEPQFVDHWIRTL</sequence>
<feature type="chain" id="PRO_5029710851" evidence="1">
    <location>
        <begin position="24"/>
        <end position="132"/>
    </location>
</feature>